<organism evidence="2 3">
    <name type="scientific">Imshaugia aleurites</name>
    <dbReference type="NCBI Taxonomy" id="172621"/>
    <lineage>
        <taxon>Eukaryota</taxon>
        <taxon>Fungi</taxon>
        <taxon>Dikarya</taxon>
        <taxon>Ascomycota</taxon>
        <taxon>Pezizomycotina</taxon>
        <taxon>Lecanoromycetes</taxon>
        <taxon>OSLEUM clade</taxon>
        <taxon>Lecanoromycetidae</taxon>
        <taxon>Lecanorales</taxon>
        <taxon>Lecanorineae</taxon>
        <taxon>Parmeliaceae</taxon>
        <taxon>Imshaugia</taxon>
    </lineage>
</organism>
<dbReference type="AlphaFoldDB" id="A0A8H3ESS3"/>
<feature type="region of interest" description="Disordered" evidence="1">
    <location>
        <begin position="439"/>
        <end position="462"/>
    </location>
</feature>
<evidence type="ECO:0000256" key="1">
    <source>
        <dbReference type="SAM" id="MobiDB-lite"/>
    </source>
</evidence>
<feature type="region of interest" description="Disordered" evidence="1">
    <location>
        <begin position="1"/>
        <end position="80"/>
    </location>
</feature>
<accession>A0A8H3ESS3</accession>
<dbReference type="EMBL" id="CAJPDT010000006">
    <property type="protein sequence ID" value="CAF9909763.1"/>
    <property type="molecule type" value="Genomic_DNA"/>
</dbReference>
<feature type="compositionally biased region" description="Polar residues" evidence="1">
    <location>
        <begin position="536"/>
        <end position="548"/>
    </location>
</feature>
<sequence>MTKPKPADQPKLSKQEAGQLGAARRAEIKQRRDSGEHIPVRNNRKRNADDSDALSISSMPAAKSSKKAKTNMLSQAPVEKAAPTSKAVDVLPEAEKQEYVPKNLPGLKLADEHVHLPAVISLSNGASFTLTNVHTVGEEYKNFWEKVKHRVQQLQQVCPDEVFGTVLENMKTNAGLALHSAAFPTLLNKAQTLSYSKLATNAKHIGNESFKTYLNLIIHNASEMLKEIKNPNIAPANRAQDQAPGEITSRLISLTSGTAITAEEHNRMIRNVVANTNDAAELIRRELCSYGVAVGTIADRAIRDIATIRTIGNYVLEVLDPEMEEKLRAREQDENALGVEQGVHIKEEEEVVDEEGRVVIWRGHPGGLPAPDSDEDEQLVSAAKAQRDADQRDHEKWLEGKIAEAEERAMTAEEKQRIENAPGNVKVNVQQKTEAARDLIIRGTRQRSKKTPKAPASSSGLAEYNKLATERLRVARAAKQDYQDAQLKRNSEAPAITSDLAAPKQTSEAPPISSDLAAKQQAPKQISEAPPISSDLAANQQAPKQTSGAPPISSDLAANQQAPKQTSEAPGMPSGLAKAHQTSTERVAARAARAAKRAQTTPDLEQQQEVPPSVSSLPLLLIQAVAGEEAHRCRCPEICEPDFEESLVDHVKDKIYDEVKQQITDEEKAKIREDYRKQNGEVVKEEARKTVNKEAMEKMKTKAAKIERQQMEDQIRKELTDEITAGLEASFAARLEAGVQEYIAKLAILAKAGGASQSVAAAPSGASGNK</sequence>
<feature type="compositionally biased region" description="Basic and acidic residues" evidence="1">
    <location>
        <begin position="1"/>
        <end position="14"/>
    </location>
</feature>
<reference evidence="2" key="1">
    <citation type="submission" date="2021-03" db="EMBL/GenBank/DDBJ databases">
        <authorList>
            <person name="Tagirdzhanova G."/>
        </authorList>
    </citation>
    <scope>NUCLEOTIDE SEQUENCE</scope>
</reference>
<keyword evidence="3" id="KW-1185">Reference proteome</keyword>
<name>A0A8H3ESS3_9LECA</name>
<proteinExistence type="predicted"/>
<feature type="compositionally biased region" description="Basic and acidic residues" evidence="1">
    <location>
        <begin position="24"/>
        <end position="39"/>
    </location>
</feature>
<comment type="caution">
    <text evidence="2">The sequence shown here is derived from an EMBL/GenBank/DDBJ whole genome shotgun (WGS) entry which is preliminary data.</text>
</comment>
<evidence type="ECO:0000313" key="3">
    <source>
        <dbReference type="Proteomes" id="UP000664534"/>
    </source>
</evidence>
<dbReference type="Proteomes" id="UP000664534">
    <property type="component" value="Unassembled WGS sequence"/>
</dbReference>
<feature type="region of interest" description="Disordered" evidence="1">
    <location>
        <begin position="483"/>
        <end position="612"/>
    </location>
</feature>
<gene>
    <name evidence="2" type="ORF">IMSHALPRED_008462</name>
</gene>
<feature type="compositionally biased region" description="Polar residues" evidence="1">
    <location>
        <begin position="556"/>
        <end position="568"/>
    </location>
</feature>
<dbReference type="OrthoDB" id="10679414at2759"/>
<evidence type="ECO:0000313" key="2">
    <source>
        <dbReference type="EMBL" id="CAF9909763.1"/>
    </source>
</evidence>
<protein>
    <submittedName>
        <fullName evidence="2">Uncharacterized protein</fullName>
    </submittedName>
</protein>